<evidence type="ECO:0000313" key="5">
    <source>
        <dbReference type="EMBL" id="MDE5419512.1"/>
    </source>
</evidence>
<evidence type="ECO:0000256" key="3">
    <source>
        <dbReference type="ARBA" id="ARBA00022842"/>
    </source>
</evidence>
<dbReference type="RefSeq" id="WP_275110842.1">
    <property type="nucleotide sequence ID" value="NZ_JAKJSC010000004.1"/>
</dbReference>
<keyword evidence="2" id="KW-0479">Metal-binding</keyword>
<dbReference type="Pfam" id="PF03328">
    <property type="entry name" value="HpcH_HpaI"/>
    <property type="match status" value="1"/>
</dbReference>
<dbReference type="SUPFAM" id="SSF51621">
    <property type="entry name" value="Phosphoenolpyruvate/pyruvate domain"/>
    <property type="match status" value="1"/>
</dbReference>
<dbReference type="InterPro" id="IPR040442">
    <property type="entry name" value="Pyrv_kinase-like_dom_sf"/>
</dbReference>
<dbReference type="GO" id="GO:0016829">
    <property type="term" value="F:lyase activity"/>
    <property type="evidence" value="ECO:0007669"/>
    <property type="project" value="UniProtKB-KW"/>
</dbReference>
<protein>
    <submittedName>
        <fullName evidence="5">Aldolase/citrate lyase family protein</fullName>
    </submittedName>
</protein>
<dbReference type="PANTHER" id="PTHR32308">
    <property type="entry name" value="LYASE BETA SUBUNIT, PUTATIVE (AFU_ORTHOLOGUE AFUA_4G13030)-RELATED"/>
    <property type="match status" value="1"/>
</dbReference>
<comment type="caution">
    <text evidence="5">The sequence shown here is derived from an EMBL/GenBank/DDBJ whole genome shotgun (WGS) entry which is preliminary data.</text>
</comment>
<gene>
    <name evidence="5" type="ORF">L3049_16080</name>
</gene>
<dbReference type="InterPro" id="IPR005000">
    <property type="entry name" value="Aldolase/citrate-lyase_domain"/>
</dbReference>
<dbReference type="InterPro" id="IPR015813">
    <property type="entry name" value="Pyrv/PenolPyrv_kinase-like_dom"/>
</dbReference>
<evidence type="ECO:0000259" key="4">
    <source>
        <dbReference type="Pfam" id="PF03328"/>
    </source>
</evidence>
<name>A0ABT5VVT5_9BACT</name>
<keyword evidence="5" id="KW-0456">Lyase</keyword>
<comment type="cofactor">
    <cofactor evidence="1">
        <name>Mg(2+)</name>
        <dbReference type="ChEBI" id="CHEBI:18420"/>
    </cofactor>
</comment>
<dbReference type="PANTHER" id="PTHR32308:SF0">
    <property type="entry name" value="HPCH_HPAI ALDOLASE_CITRATE LYASE DOMAIN-CONTAINING PROTEIN"/>
    <property type="match status" value="1"/>
</dbReference>
<keyword evidence="3" id="KW-0460">Magnesium</keyword>
<sequence>MAKKKRRSMLYIPGNNPAMIQQAGVYGCDAVLLDLEDAVALNQKDAARILVRSMLETVNFYDTEVCVRVNNMQTPFGLADLEEIVPMQPDNIRFPKTESVQDVKDFMKEVRRIEKEHGIKNPKMTIHVMIETAKGVANVYDIAACEPRVDAITIGGQDLTADMGIVKTPDGAGIDYARKRIVMAGKANNLDVLDTVFADVNDEEGLKEETEYIKKLGFAGKALINPRQVDPVHEVFNPSENEIRKAYRVYSEFYKNTKAGIGVFAIDGKMIDAPVVQRAITVLEYANIDINRNRKKCRLV</sequence>
<dbReference type="Proteomes" id="UP001528920">
    <property type="component" value="Unassembled WGS sequence"/>
</dbReference>
<organism evidence="5 6">
    <name type="scientific">Paralabilibaculum antarcticum</name>
    <dbReference type="NCBI Taxonomy" id="2912572"/>
    <lineage>
        <taxon>Bacteria</taxon>
        <taxon>Pseudomonadati</taxon>
        <taxon>Bacteroidota</taxon>
        <taxon>Bacteroidia</taxon>
        <taxon>Marinilabiliales</taxon>
        <taxon>Marinifilaceae</taxon>
        <taxon>Paralabilibaculum</taxon>
    </lineage>
</organism>
<accession>A0ABT5VVT5</accession>
<reference evidence="5 6" key="1">
    <citation type="submission" date="2022-01" db="EMBL/GenBank/DDBJ databases">
        <title>Labilibaculum sp. nov, a marine bacterium isolated from Antarctica.</title>
        <authorList>
            <person name="Dai W."/>
        </authorList>
    </citation>
    <scope>NUCLEOTIDE SEQUENCE [LARGE SCALE GENOMIC DNA]</scope>
    <source>
        <strain evidence="5 6">DW002</strain>
    </source>
</reference>
<keyword evidence="6" id="KW-1185">Reference proteome</keyword>
<dbReference type="Gene3D" id="3.20.20.60">
    <property type="entry name" value="Phosphoenolpyruvate-binding domains"/>
    <property type="match status" value="1"/>
</dbReference>
<evidence type="ECO:0000256" key="2">
    <source>
        <dbReference type="ARBA" id="ARBA00022723"/>
    </source>
</evidence>
<dbReference type="PIRSF" id="PIRSF015582">
    <property type="entry name" value="Cit_lyase_B"/>
    <property type="match status" value="1"/>
</dbReference>
<evidence type="ECO:0000313" key="6">
    <source>
        <dbReference type="Proteomes" id="UP001528920"/>
    </source>
</evidence>
<proteinExistence type="predicted"/>
<evidence type="ECO:0000256" key="1">
    <source>
        <dbReference type="ARBA" id="ARBA00001946"/>
    </source>
</evidence>
<dbReference type="PROSITE" id="PS51257">
    <property type="entry name" value="PROKAR_LIPOPROTEIN"/>
    <property type="match status" value="1"/>
</dbReference>
<dbReference type="InterPro" id="IPR011206">
    <property type="entry name" value="Citrate_lyase_beta/mcl1/mcl2"/>
</dbReference>
<dbReference type="EMBL" id="JAKJSC010000004">
    <property type="protein sequence ID" value="MDE5419512.1"/>
    <property type="molecule type" value="Genomic_DNA"/>
</dbReference>
<feature type="domain" description="HpcH/HpaI aldolase/citrate lyase" evidence="4">
    <location>
        <begin position="7"/>
        <end position="226"/>
    </location>
</feature>